<name>A0ABM5Z159_9BURK</name>
<reference evidence="1 2" key="1">
    <citation type="submission" date="2015-11" db="EMBL/GenBank/DDBJ databases">
        <title>Exploring the genomic traits of fungus-feeding bacterial genus Collimonas.</title>
        <authorList>
            <person name="Song C."/>
            <person name="Schmidt R."/>
            <person name="de Jager V."/>
            <person name="Krzyzanowska D."/>
            <person name="Jongedijk E."/>
            <person name="Cankar K."/>
            <person name="Beekwilder J."/>
            <person name="van Veen A."/>
            <person name="de Boer W."/>
            <person name="van Veen J.A."/>
            <person name="Garbeva P."/>
        </authorList>
    </citation>
    <scope>NUCLEOTIDE SEQUENCE [LARGE SCALE GENOMIC DNA]</scope>
    <source>
        <strain evidence="1 2">Ter291</strain>
    </source>
</reference>
<sequence length="42" mass="4866">MAGTEVLVFVSVHFALKNPDVHQLIHREISRQSAWIRQINSH</sequence>
<accession>A0ABM5Z159</accession>
<proteinExistence type="predicted"/>
<organism evidence="1 2">
    <name type="scientific">Collimonas pratensis</name>
    <dbReference type="NCBI Taxonomy" id="279113"/>
    <lineage>
        <taxon>Bacteria</taxon>
        <taxon>Pseudomonadati</taxon>
        <taxon>Pseudomonadota</taxon>
        <taxon>Betaproteobacteria</taxon>
        <taxon>Burkholderiales</taxon>
        <taxon>Oxalobacteraceae</taxon>
        <taxon>Collimonas</taxon>
    </lineage>
</organism>
<dbReference type="Proteomes" id="UP000074914">
    <property type="component" value="Chromosome"/>
</dbReference>
<keyword evidence="2" id="KW-1185">Reference proteome</keyword>
<evidence type="ECO:0000313" key="1">
    <source>
        <dbReference type="EMBL" id="AMP12760.1"/>
    </source>
</evidence>
<protein>
    <submittedName>
        <fullName evidence="1">Uncharacterized protein</fullName>
    </submittedName>
</protein>
<gene>
    <name evidence="1" type="ORF">CPter291_0475</name>
</gene>
<dbReference type="EMBL" id="CP013236">
    <property type="protein sequence ID" value="AMP12760.1"/>
    <property type="molecule type" value="Genomic_DNA"/>
</dbReference>
<evidence type="ECO:0000313" key="2">
    <source>
        <dbReference type="Proteomes" id="UP000074914"/>
    </source>
</evidence>